<comment type="caution">
    <text evidence="1">The sequence shown here is derived from an EMBL/GenBank/DDBJ whole genome shotgun (WGS) entry which is preliminary data.</text>
</comment>
<sequence length="269" mass="30366">MCKRPCSFLRSREQRAMEIQSGLLDWMAMAGSSSLMAYKMLFSVLGCVMVVTLAYTLLTDGSPFRRELLTPWMVATLVDFYVNVVAIATWVVYKESAWSALLWTILLVCSGSIATCAYIVKKLSEICSQDPVQNPVRHVFLRIGCDGKTKNFSIVFLKILFSVLGLVVFTTVVYTLITDGSPFRVELLTPWMAATLIDFYINVVAISVWVIHRESSWITSFIWIIFLICFGSITTCVYIVVQLFHLSCQDQNTVFYSAITGKSDTKTRK</sequence>
<dbReference type="EMBL" id="CM037027">
    <property type="protein sequence ID" value="KAH7657440.1"/>
    <property type="molecule type" value="Genomic_DNA"/>
</dbReference>
<name>A0ACB7UAV5_DIOAL</name>
<keyword evidence="2" id="KW-1185">Reference proteome</keyword>
<evidence type="ECO:0000313" key="2">
    <source>
        <dbReference type="Proteomes" id="UP000827976"/>
    </source>
</evidence>
<accession>A0ACB7UAV5</accession>
<protein>
    <submittedName>
        <fullName evidence="1">Uncharacterized protein</fullName>
    </submittedName>
</protein>
<proteinExistence type="predicted"/>
<reference evidence="2" key="1">
    <citation type="journal article" date="2022" name="Nat. Commun.">
        <title>Chromosome evolution and the genetic basis of agronomically important traits in greater yam.</title>
        <authorList>
            <person name="Bredeson J.V."/>
            <person name="Lyons J.B."/>
            <person name="Oniyinde I.O."/>
            <person name="Okereke N.R."/>
            <person name="Kolade O."/>
            <person name="Nnabue I."/>
            <person name="Nwadili C.O."/>
            <person name="Hribova E."/>
            <person name="Parker M."/>
            <person name="Nwogha J."/>
            <person name="Shu S."/>
            <person name="Carlson J."/>
            <person name="Kariba R."/>
            <person name="Muthemba S."/>
            <person name="Knop K."/>
            <person name="Barton G.J."/>
            <person name="Sherwood A.V."/>
            <person name="Lopez-Montes A."/>
            <person name="Asiedu R."/>
            <person name="Jamnadass R."/>
            <person name="Muchugi A."/>
            <person name="Goodstein D."/>
            <person name="Egesi C.N."/>
            <person name="Featherston J."/>
            <person name="Asfaw A."/>
            <person name="Simpson G.G."/>
            <person name="Dolezel J."/>
            <person name="Hendre P.S."/>
            <person name="Van Deynze A."/>
            <person name="Kumar P.L."/>
            <person name="Obidiegwu J.E."/>
            <person name="Bhattacharjee R."/>
            <person name="Rokhsar D.S."/>
        </authorList>
    </citation>
    <scope>NUCLEOTIDE SEQUENCE [LARGE SCALE GENOMIC DNA]</scope>
    <source>
        <strain evidence="2">cv. TDa95/00328</strain>
    </source>
</reference>
<gene>
    <name evidence="1" type="ORF">IHE45_17G022800</name>
</gene>
<organism evidence="1 2">
    <name type="scientific">Dioscorea alata</name>
    <name type="common">Purple yam</name>
    <dbReference type="NCBI Taxonomy" id="55571"/>
    <lineage>
        <taxon>Eukaryota</taxon>
        <taxon>Viridiplantae</taxon>
        <taxon>Streptophyta</taxon>
        <taxon>Embryophyta</taxon>
        <taxon>Tracheophyta</taxon>
        <taxon>Spermatophyta</taxon>
        <taxon>Magnoliopsida</taxon>
        <taxon>Liliopsida</taxon>
        <taxon>Dioscoreales</taxon>
        <taxon>Dioscoreaceae</taxon>
        <taxon>Dioscorea</taxon>
    </lineage>
</organism>
<dbReference type="Proteomes" id="UP000827976">
    <property type="component" value="Chromosome 17"/>
</dbReference>
<evidence type="ECO:0000313" key="1">
    <source>
        <dbReference type="EMBL" id="KAH7657440.1"/>
    </source>
</evidence>